<dbReference type="GO" id="GO:0003924">
    <property type="term" value="F:GTPase activity"/>
    <property type="evidence" value="ECO:0007669"/>
    <property type="project" value="InterPro"/>
</dbReference>
<dbReference type="EMBL" id="JAGTXO010000011">
    <property type="protein sequence ID" value="KAG8465171.1"/>
    <property type="molecule type" value="Genomic_DNA"/>
</dbReference>
<evidence type="ECO:0000256" key="4">
    <source>
        <dbReference type="PROSITE-ProRule" id="PRU01052"/>
    </source>
</evidence>
<evidence type="ECO:0000313" key="9">
    <source>
        <dbReference type="Proteomes" id="UP000751190"/>
    </source>
</evidence>
<proteinExistence type="inferred from homology"/>
<organism evidence="8 9">
    <name type="scientific">Diacronema lutheri</name>
    <name type="common">Unicellular marine alga</name>
    <name type="synonym">Monochrysis lutheri</name>
    <dbReference type="NCBI Taxonomy" id="2081491"/>
    <lineage>
        <taxon>Eukaryota</taxon>
        <taxon>Haptista</taxon>
        <taxon>Haptophyta</taxon>
        <taxon>Pavlovophyceae</taxon>
        <taxon>Pavlovales</taxon>
        <taxon>Pavlovaceae</taxon>
        <taxon>Diacronema</taxon>
    </lineage>
</organism>
<feature type="region of interest" description="Disordered" evidence="6">
    <location>
        <begin position="479"/>
        <end position="510"/>
    </location>
</feature>
<protein>
    <recommendedName>
        <fullName evidence="7">GB1/RHD3-type G domain-containing protein</fullName>
    </recommendedName>
</protein>
<evidence type="ECO:0000256" key="6">
    <source>
        <dbReference type="SAM" id="MobiDB-lite"/>
    </source>
</evidence>
<dbReference type="SUPFAM" id="SSF48340">
    <property type="entry name" value="Interferon-induced guanylate-binding protein 1 (GBP1), C-terminal domain"/>
    <property type="match status" value="1"/>
</dbReference>
<keyword evidence="1" id="KW-0547">Nucleotide-binding</keyword>
<dbReference type="InterPro" id="IPR030386">
    <property type="entry name" value="G_GB1_RHD3_dom"/>
</dbReference>
<keyword evidence="5" id="KW-0175">Coiled coil</keyword>
<evidence type="ECO:0000256" key="5">
    <source>
        <dbReference type="SAM" id="Coils"/>
    </source>
</evidence>
<keyword evidence="3" id="KW-0342">GTP-binding</keyword>
<feature type="region of interest" description="Disordered" evidence="6">
    <location>
        <begin position="292"/>
        <end position="315"/>
    </location>
</feature>
<evidence type="ECO:0000313" key="8">
    <source>
        <dbReference type="EMBL" id="KAG8465171.1"/>
    </source>
</evidence>
<evidence type="ECO:0000256" key="3">
    <source>
        <dbReference type="ARBA" id="ARBA00023134"/>
    </source>
</evidence>
<dbReference type="AlphaFoldDB" id="A0A8J6CBJ7"/>
<dbReference type="PANTHER" id="PTHR10751">
    <property type="entry name" value="GUANYLATE BINDING PROTEIN"/>
    <property type="match status" value="1"/>
</dbReference>
<name>A0A8J6CBJ7_DIALT</name>
<feature type="region of interest" description="Disordered" evidence="6">
    <location>
        <begin position="922"/>
        <end position="949"/>
    </location>
</feature>
<keyword evidence="2" id="KW-0378">Hydrolase</keyword>
<dbReference type="InterPro" id="IPR027417">
    <property type="entry name" value="P-loop_NTPase"/>
</dbReference>
<dbReference type="OrthoDB" id="2135133at2759"/>
<evidence type="ECO:0000256" key="1">
    <source>
        <dbReference type="ARBA" id="ARBA00022741"/>
    </source>
</evidence>
<dbReference type="InterPro" id="IPR015894">
    <property type="entry name" value="Guanylate-bd_N"/>
</dbReference>
<gene>
    <name evidence="8" type="ORF">KFE25_012534</name>
</gene>
<accession>A0A8J6CBJ7</accession>
<dbReference type="PROSITE" id="PS51715">
    <property type="entry name" value="G_GB1_RHD3"/>
    <property type="match status" value="1"/>
</dbReference>
<reference evidence="8" key="1">
    <citation type="submission" date="2021-05" db="EMBL/GenBank/DDBJ databases">
        <title>The genome of the haptophyte Pavlova lutheri (Diacronema luteri, Pavlovales) - a model for lipid biosynthesis in eukaryotic algae.</title>
        <authorList>
            <person name="Hulatt C.J."/>
            <person name="Posewitz M.C."/>
        </authorList>
    </citation>
    <scope>NUCLEOTIDE SEQUENCE</scope>
    <source>
        <strain evidence="8">NIVA-4/92</strain>
    </source>
</reference>
<comment type="caution">
    <text evidence="8">The sequence shown here is derived from an EMBL/GenBank/DDBJ whole genome shotgun (WGS) entry which is preliminary data.</text>
</comment>
<evidence type="ECO:0000259" key="7">
    <source>
        <dbReference type="PROSITE" id="PS51715"/>
    </source>
</evidence>
<sequence length="949" mass="98116">MARAEVAPFVRHDGTGWRVCDEGASLLGAVHEPVVVIAIAGLYRTGKSFLLNCIIGATGATPALPVGSTSESCTRGIDVCVTPTRLANGARLVLLDTEGLASMEQDEAYDAQVFALALLLSSYFVLNSMGVLDEAAIDRLYLISELSKHVCVRTDTAGAMRPAGVDGAEPNGADGAAAEADLAQFFPPLLLVLRDFVVELVSDGHAISADEYMDKALQPRPTSARRADERNRVRAAIRTLFPRRACVTLVRPAADENAVRHAASLPLSELREEFVHGMRHIQTLLLGPLGGGATGGGEDGGNGGSGNGPTAGAGSAGGAPIKSLFGQALTGAHLARLAQQYARALNTEGVVPSIRGAWEYVVADACREAKDAALRAHGARLARALDGEEPDGERGARLTEPTELLLAVAQPSGVAARATFRRAAIAGADADLTLAQLEADLLEADARAAASLTDRSRELCDAAADRLCGALEATLGEAAATAGAPPPPPPASSDGGGDGGGVKPLDGRARARDELPRAMREFAARYADEACGPAKAGVLAQAMRGRVAAAVEGAARALDGAARDALAASASERAQLELRAGAAEALLRERSASLDVATAERTAARAEADELRAQLARLLEQLADARAARAASEAEAAAGARASAAELAAARAELDGERARASALLAAGEAELARETARGADARRLADAQLASAREQLGDARAEVERTTERLASAQREGEAALTAARAAGEGAVAECHALRSQLAALTAQIEAGNQLRGVAEAQAARDAQAAAQRHAAELARAASSGAELAAAERLGLAVLVAELRSLDGWGAGVTAALRQSEEERSSLALQLADFHERLAVLPEFYVQQIFCAERKPTDLLDALAPDSGGSGDRRLEELAEAQLGKIKDVVSRRFAGWFGAARDGAPAGDEEEYTAEQVMRDMQAERAASQRAEAPPPAPLSRTYGPLA</sequence>
<dbReference type="SUPFAM" id="SSF52540">
    <property type="entry name" value="P-loop containing nucleoside triphosphate hydrolases"/>
    <property type="match status" value="1"/>
</dbReference>
<dbReference type="Proteomes" id="UP000751190">
    <property type="component" value="Unassembled WGS sequence"/>
</dbReference>
<feature type="domain" description="GB1/RHD3-type G" evidence="7">
    <location>
        <begin position="31"/>
        <end position="293"/>
    </location>
</feature>
<keyword evidence="9" id="KW-1185">Reference proteome</keyword>
<dbReference type="GO" id="GO:0005525">
    <property type="term" value="F:GTP binding"/>
    <property type="evidence" value="ECO:0007669"/>
    <property type="project" value="UniProtKB-KW"/>
</dbReference>
<feature type="coiled-coil region" evidence="5">
    <location>
        <begin position="683"/>
        <end position="717"/>
    </location>
</feature>
<dbReference type="Pfam" id="PF02263">
    <property type="entry name" value="GBP"/>
    <property type="match status" value="1"/>
</dbReference>
<comment type="similarity">
    <text evidence="4">Belongs to the TRAFAC class dynamin-like GTPase superfamily. GB1/RHD3 GTPase family.</text>
</comment>
<dbReference type="OMA" id="FVFNQMG"/>
<dbReference type="Gene3D" id="3.40.50.300">
    <property type="entry name" value="P-loop containing nucleotide triphosphate hydrolases"/>
    <property type="match status" value="1"/>
</dbReference>
<dbReference type="InterPro" id="IPR036543">
    <property type="entry name" value="Guanylate-bd_C_sf"/>
</dbReference>
<feature type="coiled-coil region" evidence="5">
    <location>
        <begin position="594"/>
        <end position="635"/>
    </location>
</feature>
<evidence type="ECO:0000256" key="2">
    <source>
        <dbReference type="ARBA" id="ARBA00022801"/>
    </source>
</evidence>